<dbReference type="EMBL" id="ML977801">
    <property type="protein sequence ID" value="KAF1992777.1"/>
    <property type="molecule type" value="Genomic_DNA"/>
</dbReference>
<dbReference type="Proteomes" id="UP000799779">
    <property type="component" value="Unassembled WGS sequence"/>
</dbReference>
<accession>A0A6A5VV86</accession>
<evidence type="ECO:0000313" key="2">
    <source>
        <dbReference type="EMBL" id="KAF1992777.1"/>
    </source>
</evidence>
<organism evidence="2 3">
    <name type="scientific">Amniculicola lignicola CBS 123094</name>
    <dbReference type="NCBI Taxonomy" id="1392246"/>
    <lineage>
        <taxon>Eukaryota</taxon>
        <taxon>Fungi</taxon>
        <taxon>Dikarya</taxon>
        <taxon>Ascomycota</taxon>
        <taxon>Pezizomycotina</taxon>
        <taxon>Dothideomycetes</taxon>
        <taxon>Pleosporomycetidae</taxon>
        <taxon>Pleosporales</taxon>
        <taxon>Amniculicolaceae</taxon>
        <taxon>Amniculicola</taxon>
    </lineage>
</organism>
<proteinExistence type="predicted"/>
<dbReference type="AlphaFoldDB" id="A0A6A5VV86"/>
<reference evidence="2" key="1">
    <citation type="journal article" date="2020" name="Stud. Mycol.">
        <title>101 Dothideomycetes genomes: a test case for predicting lifestyles and emergence of pathogens.</title>
        <authorList>
            <person name="Haridas S."/>
            <person name="Albert R."/>
            <person name="Binder M."/>
            <person name="Bloem J."/>
            <person name="Labutti K."/>
            <person name="Salamov A."/>
            <person name="Andreopoulos B."/>
            <person name="Baker S."/>
            <person name="Barry K."/>
            <person name="Bills G."/>
            <person name="Bluhm B."/>
            <person name="Cannon C."/>
            <person name="Castanera R."/>
            <person name="Culley D."/>
            <person name="Daum C."/>
            <person name="Ezra D."/>
            <person name="Gonzalez J."/>
            <person name="Henrissat B."/>
            <person name="Kuo A."/>
            <person name="Liang C."/>
            <person name="Lipzen A."/>
            <person name="Lutzoni F."/>
            <person name="Magnuson J."/>
            <person name="Mondo S."/>
            <person name="Nolan M."/>
            <person name="Ohm R."/>
            <person name="Pangilinan J."/>
            <person name="Park H.-J."/>
            <person name="Ramirez L."/>
            <person name="Alfaro M."/>
            <person name="Sun H."/>
            <person name="Tritt A."/>
            <person name="Yoshinaga Y."/>
            <person name="Zwiers L.-H."/>
            <person name="Turgeon B."/>
            <person name="Goodwin S."/>
            <person name="Spatafora J."/>
            <person name="Crous P."/>
            <person name="Grigoriev I."/>
        </authorList>
    </citation>
    <scope>NUCLEOTIDE SEQUENCE</scope>
    <source>
        <strain evidence="2">CBS 123094</strain>
    </source>
</reference>
<feature type="region of interest" description="Disordered" evidence="1">
    <location>
        <begin position="44"/>
        <end position="64"/>
    </location>
</feature>
<evidence type="ECO:0000256" key="1">
    <source>
        <dbReference type="SAM" id="MobiDB-lite"/>
    </source>
</evidence>
<evidence type="ECO:0000313" key="3">
    <source>
        <dbReference type="Proteomes" id="UP000799779"/>
    </source>
</evidence>
<name>A0A6A5VV86_9PLEO</name>
<dbReference type="OrthoDB" id="3800857at2759"/>
<protein>
    <submittedName>
        <fullName evidence="2">Uncharacterized protein</fullName>
    </submittedName>
</protein>
<gene>
    <name evidence="2" type="ORF">P154DRAFT_568403</name>
</gene>
<sequence>MHLLARTSGKSNESNYIILLEHCRHCPHFLKQWKVTDDGICSVSQPTSNKRKPQHPDHAIVKRRKDKAKESFLKNLPQSDQWRKRQVDIVSTETEYTRIIRSFFTNHAVAEATTADTQEIQHPNQLIAVGLNFALLTDSSLKKSALQKSLSYFQALVLLSYCAVLIHSGVERHEVDKVMASVAMFGAIDYNKLRAGVLRVNRRINKLVEAGWTISRATELFFLNPISPTYLVQLSAESWDSICTSLKGVEYNFIECFTPEYSIPGLILHMIRRGNAASKLSYDVVLRKLKLISFRVDDICTALQYNRGNVIGTLHLVEKVHPAAKTPSIFFITNQPQQKTYKQLRSSFTESHNNIANHTIVHQSSSSKPLLSKPPLRQILPITDISEGQNVLYGAEGPRNASSKNIFPEHSAVEELQDGTCSEQADAHGRQAVQGTLIP</sequence>
<keyword evidence="3" id="KW-1185">Reference proteome</keyword>